<keyword evidence="2" id="KW-1185">Reference proteome</keyword>
<evidence type="ECO:0000313" key="1">
    <source>
        <dbReference type="EMBL" id="AXI78235.1"/>
    </source>
</evidence>
<proteinExistence type="predicted"/>
<dbReference type="Proteomes" id="UP000249340">
    <property type="component" value="Chromosome"/>
</dbReference>
<dbReference type="EMBL" id="CP031264">
    <property type="protein sequence ID" value="AXI78235.1"/>
    <property type="molecule type" value="Genomic_DNA"/>
</dbReference>
<dbReference type="AlphaFoldDB" id="A0A345SWY0"/>
<reference evidence="2" key="1">
    <citation type="submission" date="2018-07" db="EMBL/GenBank/DDBJ databases">
        <title>Streptacidiphilus bronchialis DSM 106435 chromosome.</title>
        <authorList>
            <person name="Batra D."/>
            <person name="Gulvik C.A."/>
        </authorList>
    </citation>
    <scope>NUCLEOTIDE SEQUENCE [LARGE SCALE GENOMIC DNA]</scope>
    <source>
        <strain evidence="2">DSM 106435</strain>
    </source>
</reference>
<sequence length="75" mass="8300">MRCTIAGYSFELNVGDVERALSGVKPEPITGESVRIGNHFYPVKQAGAVITRQDRRDFSAAEVSRALRKLGFTCR</sequence>
<dbReference type="NCBIfam" id="NF038312">
    <property type="entry name" value="SCO5918_fam"/>
    <property type="match status" value="1"/>
</dbReference>
<evidence type="ECO:0000313" key="2">
    <source>
        <dbReference type="Proteomes" id="UP000249340"/>
    </source>
</evidence>
<organism evidence="1 2">
    <name type="scientific">Peterkaempfera bronchialis</name>
    <dbReference type="NCBI Taxonomy" id="2126346"/>
    <lineage>
        <taxon>Bacteria</taxon>
        <taxon>Bacillati</taxon>
        <taxon>Actinomycetota</taxon>
        <taxon>Actinomycetes</taxon>
        <taxon>Kitasatosporales</taxon>
        <taxon>Streptomycetaceae</taxon>
        <taxon>Peterkaempfera</taxon>
    </lineage>
</organism>
<dbReference type="OrthoDB" id="6397886at2"/>
<dbReference type="InterPro" id="IPR047719">
    <property type="entry name" value="SCO5918-like"/>
</dbReference>
<gene>
    <name evidence="1" type="ORF">C7M71_013065</name>
</gene>
<name>A0A345SWY0_9ACTN</name>
<accession>A0A345SWY0</accession>
<dbReference type="KEGG" id="stri:C7M71_013065"/>
<protein>
    <submittedName>
        <fullName evidence="1">Uncharacterized protein</fullName>
    </submittedName>
</protein>